<sequence length="52" mass="5204">MEGCLADSGTGAAGCAYATAVEASKAAQNATGAMERNEKENMLGEPLLKISA</sequence>
<feature type="region of interest" description="Disordered" evidence="1">
    <location>
        <begin position="29"/>
        <end position="52"/>
    </location>
</feature>
<dbReference type="Proteomes" id="UP001062443">
    <property type="component" value="Unassembled WGS sequence"/>
</dbReference>
<organism evidence="2 3">
    <name type="scientific">Neokomagataea tanensis NBRC 106556</name>
    <dbReference type="NCBI Taxonomy" id="1223519"/>
    <lineage>
        <taxon>Bacteria</taxon>
        <taxon>Pseudomonadati</taxon>
        <taxon>Pseudomonadota</taxon>
        <taxon>Alphaproteobacteria</taxon>
        <taxon>Acetobacterales</taxon>
        <taxon>Acetobacteraceae</taxon>
        <taxon>Neokomagataea</taxon>
    </lineage>
</organism>
<evidence type="ECO:0000313" key="3">
    <source>
        <dbReference type="Proteomes" id="UP001062443"/>
    </source>
</evidence>
<accession>A0ABQ0QIG4</accession>
<reference evidence="2" key="1">
    <citation type="submission" date="2013-04" db="EMBL/GenBank/DDBJ databases">
        <title>The genome sequencing project of 58 acetic acid bacteria.</title>
        <authorList>
            <person name="Okamoto-Kainuma A."/>
            <person name="Ishikawa M."/>
            <person name="Umino S."/>
            <person name="Koizumi Y."/>
            <person name="Shiwa Y."/>
            <person name="Yoshikawa H."/>
            <person name="Matsutani M."/>
            <person name="Matsushita K."/>
        </authorList>
    </citation>
    <scope>NUCLEOTIDE SEQUENCE</scope>
    <source>
        <strain evidence="2">NBRC 106556</strain>
    </source>
</reference>
<gene>
    <name evidence="2" type="ORF">AA106556_0966</name>
</gene>
<comment type="caution">
    <text evidence="2">The sequence shown here is derived from an EMBL/GenBank/DDBJ whole genome shotgun (WGS) entry which is preliminary data.</text>
</comment>
<proteinExistence type="predicted"/>
<evidence type="ECO:0000313" key="2">
    <source>
        <dbReference type="EMBL" id="GBR46018.1"/>
    </source>
</evidence>
<dbReference type="EMBL" id="BAQB01000011">
    <property type="protein sequence ID" value="GBR46018.1"/>
    <property type="molecule type" value="Genomic_DNA"/>
</dbReference>
<keyword evidence="3" id="KW-1185">Reference proteome</keyword>
<name>A0ABQ0QIG4_9PROT</name>
<protein>
    <submittedName>
        <fullName evidence="2">Uncharacterized protein</fullName>
    </submittedName>
</protein>
<evidence type="ECO:0000256" key="1">
    <source>
        <dbReference type="SAM" id="MobiDB-lite"/>
    </source>
</evidence>